<feature type="domain" description="Reverse transcriptase" evidence="1">
    <location>
        <begin position="7"/>
        <end position="113"/>
    </location>
</feature>
<evidence type="ECO:0000313" key="3">
    <source>
        <dbReference type="Proteomes" id="UP000235145"/>
    </source>
</evidence>
<sequence>MEQMAFKSKWRACIKGCLTSGKASILVNGLATIKFTFKRGVRQGEPMAPFLFILAMDGFSVTMRSVCEHDGPLLLHLMYADDITFTGDWSNMNLVNLKRISLKVNLTKSKVYHIGVKDAKINNIARILCCEQCRLPLNYIGIQNGANIKLVEIWNPIIDKFKKNLSSWKVDNLSFGGRATLVKSVIGNLSLFFLSLYKAPRIVTEVIQVLEGNFCDWETVTLPKDKGGLELGCLRSLNVTLLGKWVRRLKTEHTSLWSMCIKSCHNIKRIDGKPIAKASLLGTWSSIAYIRYDLEGGLADEALKDVYPDLYKNKMHGNYKYEGKITEFSWINWVPQKVTCFVWKLKLNMVLLLDNLS</sequence>
<dbReference type="EMBL" id="NBSK02000003">
    <property type="protein sequence ID" value="KAJ0218114.1"/>
    <property type="molecule type" value="Genomic_DNA"/>
</dbReference>
<proteinExistence type="predicted"/>
<comment type="caution">
    <text evidence="2">The sequence shown here is derived from an EMBL/GenBank/DDBJ whole genome shotgun (WGS) entry which is preliminary data.</text>
</comment>
<name>A0A9R1W6N9_LACSA</name>
<dbReference type="PANTHER" id="PTHR33116">
    <property type="entry name" value="REVERSE TRANSCRIPTASE ZINC-BINDING DOMAIN-CONTAINING PROTEIN-RELATED-RELATED"/>
    <property type="match status" value="1"/>
</dbReference>
<dbReference type="AlphaFoldDB" id="A0A9R1W6N9"/>
<dbReference type="Pfam" id="PF00078">
    <property type="entry name" value="RVT_1"/>
    <property type="match status" value="1"/>
</dbReference>
<reference evidence="2 3" key="1">
    <citation type="journal article" date="2017" name="Nat. Commun.">
        <title>Genome assembly with in vitro proximity ligation data and whole-genome triplication in lettuce.</title>
        <authorList>
            <person name="Reyes-Chin-Wo S."/>
            <person name="Wang Z."/>
            <person name="Yang X."/>
            <person name="Kozik A."/>
            <person name="Arikit S."/>
            <person name="Song C."/>
            <person name="Xia L."/>
            <person name="Froenicke L."/>
            <person name="Lavelle D.O."/>
            <person name="Truco M.J."/>
            <person name="Xia R."/>
            <person name="Zhu S."/>
            <person name="Xu C."/>
            <person name="Xu H."/>
            <person name="Xu X."/>
            <person name="Cox K."/>
            <person name="Korf I."/>
            <person name="Meyers B.C."/>
            <person name="Michelmore R.W."/>
        </authorList>
    </citation>
    <scope>NUCLEOTIDE SEQUENCE [LARGE SCALE GENOMIC DNA]</scope>
    <source>
        <strain evidence="3">cv. Salinas</strain>
        <tissue evidence="2">Seedlings</tissue>
    </source>
</reference>
<dbReference type="PANTHER" id="PTHR33116:SF79">
    <property type="entry name" value="REVERSE TRANSCRIPTASE DOMAIN, ZINC FINGER, CCHC-TYPE-RELATED"/>
    <property type="match status" value="1"/>
</dbReference>
<organism evidence="2 3">
    <name type="scientific">Lactuca sativa</name>
    <name type="common">Garden lettuce</name>
    <dbReference type="NCBI Taxonomy" id="4236"/>
    <lineage>
        <taxon>Eukaryota</taxon>
        <taxon>Viridiplantae</taxon>
        <taxon>Streptophyta</taxon>
        <taxon>Embryophyta</taxon>
        <taxon>Tracheophyta</taxon>
        <taxon>Spermatophyta</taxon>
        <taxon>Magnoliopsida</taxon>
        <taxon>eudicotyledons</taxon>
        <taxon>Gunneridae</taxon>
        <taxon>Pentapetalae</taxon>
        <taxon>asterids</taxon>
        <taxon>campanulids</taxon>
        <taxon>Asterales</taxon>
        <taxon>Asteraceae</taxon>
        <taxon>Cichorioideae</taxon>
        <taxon>Cichorieae</taxon>
        <taxon>Lactucinae</taxon>
        <taxon>Lactuca</taxon>
    </lineage>
</organism>
<protein>
    <recommendedName>
        <fullName evidence="1">Reverse transcriptase domain-containing protein</fullName>
    </recommendedName>
</protein>
<dbReference type="InterPro" id="IPR000477">
    <property type="entry name" value="RT_dom"/>
</dbReference>
<evidence type="ECO:0000259" key="1">
    <source>
        <dbReference type="Pfam" id="PF00078"/>
    </source>
</evidence>
<evidence type="ECO:0000313" key="2">
    <source>
        <dbReference type="EMBL" id="KAJ0218114.1"/>
    </source>
</evidence>
<keyword evidence="3" id="KW-1185">Reference proteome</keyword>
<gene>
    <name evidence="2" type="ORF">LSAT_V11C300126560</name>
</gene>
<accession>A0A9R1W6N9</accession>
<dbReference type="Proteomes" id="UP000235145">
    <property type="component" value="Unassembled WGS sequence"/>
</dbReference>